<dbReference type="InterPro" id="IPR036691">
    <property type="entry name" value="Endo/exonu/phosph_ase_sf"/>
</dbReference>
<name>A0A015KKY6_RHIIW</name>
<comment type="caution">
    <text evidence="1">The sequence shown here is derived from an EMBL/GenBank/DDBJ whole genome shotgun (WGS) entry which is preliminary data.</text>
</comment>
<dbReference type="EMBL" id="JEMT01025942">
    <property type="protein sequence ID" value="EXX60376.1"/>
    <property type="molecule type" value="Genomic_DNA"/>
</dbReference>
<dbReference type="SUPFAM" id="SSF56219">
    <property type="entry name" value="DNase I-like"/>
    <property type="match status" value="1"/>
</dbReference>
<sequence length="139" mass="16073">MSDETIKKKSNNIVHILIGDFNLISNGHIDRTPLQHISKPKIFNDLKAMGLIDSYRKLNKEVPGNTYHREGVSTRIDQIWISENISNNLMNFSITPSTFITYSDHNIITLTMDYTWPGKSLAKNVIRNSKYVNNYVFRK</sequence>
<accession>A0A015KKY6</accession>
<dbReference type="AlphaFoldDB" id="A0A015KKY6"/>
<dbReference type="HOGENOM" id="CLU_1846200_0_0_1"/>
<organism evidence="1 2">
    <name type="scientific">Rhizophagus irregularis (strain DAOM 197198w)</name>
    <name type="common">Glomus intraradices</name>
    <dbReference type="NCBI Taxonomy" id="1432141"/>
    <lineage>
        <taxon>Eukaryota</taxon>
        <taxon>Fungi</taxon>
        <taxon>Fungi incertae sedis</taxon>
        <taxon>Mucoromycota</taxon>
        <taxon>Glomeromycotina</taxon>
        <taxon>Glomeromycetes</taxon>
        <taxon>Glomerales</taxon>
        <taxon>Glomeraceae</taxon>
        <taxon>Rhizophagus</taxon>
    </lineage>
</organism>
<keyword evidence="2" id="KW-1185">Reference proteome</keyword>
<reference evidence="1 2" key="1">
    <citation type="submission" date="2014-02" db="EMBL/GenBank/DDBJ databases">
        <title>Single nucleus genome sequencing reveals high similarity among nuclei of an endomycorrhizal fungus.</title>
        <authorList>
            <person name="Lin K."/>
            <person name="Geurts R."/>
            <person name="Zhang Z."/>
            <person name="Limpens E."/>
            <person name="Saunders D.G."/>
            <person name="Mu D."/>
            <person name="Pang E."/>
            <person name="Cao H."/>
            <person name="Cha H."/>
            <person name="Lin T."/>
            <person name="Zhou Q."/>
            <person name="Shang Y."/>
            <person name="Li Y."/>
            <person name="Ivanov S."/>
            <person name="Sharma T."/>
            <person name="Velzen R.V."/>
            <person name="Ruijter N.D."/>
            <person name="Aanen D.K."/>
            <person name="Win J."/>
            <person name="Kamoun S."/>
            <person name="Bisseling T."/>
            <person name="Huang S."/>
        </authorList>
    </citation>
    <scope>NUCLEOTIDE SEQUENCE [LARGE SCALE GENOMIC DNA]</scope>
    <source>
        <strain evidence="2">DAOM197198w</strain>
    </source>
</reference>
<protein>
    <recommendedName>
        <fullName evidence="3">Endonuclease/exonuclease/phosphatase domain-containing protein</fullName>
    </recommendedName>
</protein>
<proteinExistence type="predicted"/>
<dbReference type="Proteomes" id="UP000022910">
    <property type="component" value="Unassembled WGS sequence"/>
</dbReference>
<evidence type="ECO:0008006" key="3">
    <source>
        <dbReference type="Google" id="ProtNLM"/>
    </source>
</evidence>
<gene>
    <name evidence="1" type="ORF">RirG_180390</name>
</gene>
<evidence type="ECO:0000313" key="2">
    <source>
        <dbReference type="Proteomes" id="UP000022910"/>
    </source>
</evidence>
<dbReference type="Gene3D" id="3.60.10.10">
    <property type="entry name" value="Endonuclease/exonuclease/phosphatase"/>
    <property type="match status" value="1"/>
</dbReference>
<evidence type="ECO:0000313" key="1">
    <source>
        <dbReference type="EMBL" id="EXX60376.1"/>
    </source>
</evidence>